<evidence type="ECO:0000313" key="1">
    <source>
        <dbReference type="EMBL" id="GFT35705.1"/>
    </source>
</evidence>
<sequence>MVEVPSPSVRVVCKFGKGSTSSELGAEQELESGRQLYFSSSCDKMKNTCKYCGTIDFKFKKIKDICIEFKYDGSKTAITVAASVDSKVLVNKTLS</sequence>
<reference evidence="1" key="1">
    <citation type="submission" date="2020-08" db="EMBL/GenBank/DDBJ databases">
        <title>Multicomponent nature underlies the extraordinary mechanical properties of spider dragline silk.</title>
        <authorList>
            <person name="Kono N."/>
            <person name="Nakamura H."/>
            <person name="Mori M."/>
            <person name="Yoshida Y."/>
            <person name="Ohtoshi R."/>
            <person name="Malay A.D."/>
            <person name="Moran D.A.P."/>
            <person name="Tomita M."/>
            <person name="Numata K."/>
            <person name="Arakawa K."/>
        </authorList>
    </citation>
    <scope>NUCLEOTIDE SEQUENCE</scope>
</reference>
<gene>
    <name evidence="1" type="ORF">NPIL_247261</name>
</gene>
<dbReference type="Proteomes" id="UP000887013">
    <property type="component" value="Unassembled WGS sequence"/>
</dbReference>
<name>A0A8X6TMM1_NEPPI</name>
<feature type="non-terminal residue" evidence="1">
    <location>
        <position position="1"/>
    </location>
</feature>
<dbReference type="AlphaFoldDB" id="A0A8X6TMM1"/>
<comment type="caution">
    <text evidence="1">The sequence shown here is derived from an EMBL/GenBank/DDBJ whole genome shotgun (WGS) entry which is preliminary data.</text>
</comment>
<organism evidence="1 2">
    <name type="scientific">Nephila pilipes</name>
    <name type="common">Giant wood spider</name>
    <name type="synonym">Nephila maculata</name>
    <dbReference type="NCBI Taxonomy" id="299642"/>
    <lineage>
        <taxon>Eukaryota</taxon>
        <taxon>Metazoa</taxon>
        <taxon>Ecdysozoa</taxon>
        <taxon>Arthropoda</taxon>
        <taxon>Chelicerata</taxon>
        <taxon>Arachnida</taxon>
        <taxon>Araneae</taxon>
        <taxon>Araneomorphae</taxon>
        <taxon>Entelegynae</taxon>
        <taxon>Araneoidea</taxon>
        <taxon>Nephilidae</taxon>
        <taxon>Nephila</taxon>
    </lineage>
</organism>
<evidence type="ECO:0000313" key="2">
    <source>
        <dbReference type="Proteomes" id="UP000887013"/>
    </source>
</evidence>
<dbReference type="EMBL" id="BMAW01013774">
    <property type="protein sequence ID" value="GFT35705.1"/>
    <property type="molecule type" value="Genomic_DNA"/>
</dbReference>
<keyword evidence="2" id="KW-1185">Reference proteome</keyword>
<proteinExistence type="predicted"/>
<protein>
    <submittedName>
        <fullName evidence="1">Uncharacterized protein</fullName>
    </submittedName>
</protein>
<accession>A0A8X6TMM1</accession>